<protein>
    <recommendedName>
        <fullName evidence="1">non-specific serine/threonine protein kinase</fullName>
        <ecNumber evidence="1">2.7.11.1</ecNumber>
    </recommendedName>
</protein>
<feature type="region of interest" description="Disordered" evidence="9">
    <location>
        <begin position="355"/>
        <end position="375"/>
    </location>
</feature>
<feature type="compositionally biased region" description="Basic and acidic residues" evidence="9">
    <location>
        <begin position="947"/>
        <end position="960"/>
    </location>
</feature>
<dbReference type="PANTHER" id="PTHR24356:SF400">
    <property type="entry name" value="SERINE_THREONINE-PROTEIN KINASE CBK1"/>
    <property type="match status" value="1"/>
</dbReference>
<dbReference type="SMART" id="SM00133">
    <property type="entry name" value="S_TK_X"/>
    <property type="match status" value="1"/>
</dbReference>
<dbReference type="Pfam" id="PF00069">
    <property type="entry name" value="Pkinase"/>
    <property type="match status" value="2"/>
</dbReference>
<feature type="region of interest" description="Disordered" evidence="9">
    <location>
        <begin position="947"/>
        <end position="976"/>
    </location>
</feature>
<feature type="region of interest" description="Disordered" evidence="9">
    <location>
        <begin position="241"/>
        <end position="270"/>
    </location>
</feature>
<evidence type="ECO:0000256" key="7">
    <source>
        <dbReference type="ARBA" id="ARBA00047899"/>
    </source>
</evidence>
<dbReference type="GO" id="GO:0004674">
    <property type="term" value="F:protein serine/threonine kinase activity"/>
    <property type="evidence" value="ECO:0007669"/>
    <property type="project" value="UniProtKB-KW"/>
</dbReference>
<evidence type="ECO:0000313" key="12">
    <source>
        <dbReference type="EMBL" id="SLM35983.1"/>
    </source>
</evidence>
<dbReference type="InterPro" id="IPR050236">
    <property type="entry name" value="Ser_Thr_kinase_AGC"/>
</dbReference>
<evidence type="ECO:0000256" key="3">
    <source>
        <dbReference type="ARBA" id="ARBA00022679"/>
    </source>
</evidence>
<evidence type="ECO:0000259" key="10">
    <source>
        <dbReference type="PROSITE" id="PS50011"/>
    </source>
</evidence>
<accession>A0A1W5CYM0</accession>
<dbReference type="InterPro" id="IPR000961">
    <property type="entry name" value="AGC-kinase_C"/>
</dbReference>
<feature type="compositionally biased region" description="Basic and acidic residues" evidence="9">
    <location>
        <begin position="364"/>
        <end position="375"/>
    </location>
</feature>
<dbReference type="InterPro" id="IPR011009">
    <property type="entry name" value="Kinase-like_dom_sf"/>
</dbReference>
<feature type="compositionally biased region" description="Basic and acidic residues" evidence="9">
    <location>
        <begin position="1000"/>
        <end position="1014"/>
    </location>
</feature>
<keyword evidence="4" id="KW-0547">Nucleotide-binding</keyword>
<keyword evidence="5 12" id="KW-0418">Kinase</keyword>
<dbReference type="SUPFAM" id="SSF56112">
    <property type="entry name" value="Protein kinase-like (PK-like)"/>
    <property type="match status" value="1"/>
</dbReference>
<sequence>MLRGQKRKSRWSSKGLFGSKAAKKIGVFERLKDGDDDGRPKPNGVVTMSLDGCSIDDGPPANAAAARFRRSGSKVLSILGLRHNSGSRPNQSISSTPSEREVALAIVRDATIPSAASDRLVGALGSLPPLQTPIHHDSDASSIRLTTIAHTQSSGLLQSANELPIAPERNPLIDLKQPRTSPFEKPHKRKDTAGLRHSRSTPGFVHQLSHKLSNTFGHPTIVHRPNLRTRPSLNSVPTACLTMPGPADRGGSPQDNTNLSSYNESGSLSPKGWSTAMTSLESYGVSSASTQSKDRMERAFVHVDNITAIEGKTKEKPLTPIPEAPVVVTPTVVTVETTANAKIFFETHFDSVLAGHTSPRSQRRRDLEARLSKEHLSSKQREIERLAWERHESEYLRQTRVLKSKTNEMTGRRGIAVAGYEIVRILGKGSFGVVRLVREMDMGFGDLTLQDAISTPIPAQRQAPTDGQTSPRSSSNEAFRSAMDYRKVSHRQGSKKLRKDVYAMKVIRKSEMLRNSQEGHLRAERDFLVASEKSMWVVPLIASFQDNTNLYLVMEYMVGGDFLGLLIRKNVLKEKKARWYIAEMIMCVEEAHKLRWIHRDVKPDNFLISASGHLKIADFGLAFDGHWQHDQTYFNNHRYSLMEKLGIKVEGDSLDRKEGNTIAAGMKLANILTGGKDRHEKPHIDGPLEDEGILQWRNRHGKRKLAKSVVGTSQYMAPEVIRGDFYDGRCDWWSIGIMLYECLYGWTPFVCDTRQDTKLKILNHAETLKFPSESETESNERVSHDAMDLINRILQEKEYRLCSKKYLLNDYQHSKRHPGQLVTSLANKHSKDYQGNYVYADDATDIKAHPFFEGLSWDRLHLSRPPFVPDVKSRDDTKYFDEEDPISDVDDASSYSSAQEGLELQVHEATIAPASTNPAIISKEDDKYTREVNELIRKENARLDTAEAEAAKKKDKAAAKEKKRPRDKLLRDKQVGRQVLEMRKQGAFLGYTYRRPKHSTVAEERGRLANRADG</sequence>
<organism evidence="12 13">
    <name type="scientific">Lasallia pustulata</name>
    <dbReference type="NCBI Taxonomy" id="136370"/>
    <lineage>
        <taxon>Eukaryota</taxon>
        <taxon>Fungi</taxon>
        <taxon>Dikarya</taxon>
        <taxon>Ascomycota</taxon>
        <taxon>Pezizomycotina</taxon>
        <taxon>Lecanoromycetes</taxon>
        <taxon>OSLEUM clade</taxon>
        <taxon>Umbilicariomycetidae</taxon>
        <taxon>Umbilicariales</taxon>
        <taxon>Umbilicariaceae</taxon>
        <taxon>Lasallia</taxon>
    </lineage>
</organism>
<feature type="compositionally biased region" description="Basic and acidic residues" evidence="9">
    <location>
        <begin position="967"/>
        <end position="976"/>
    </location>
</feature>
<evidence type="ECO:0000256" key="8">
    <source>
        <dbReference type="ARBA" id="ARBA00048679"/>
    </source>
</evidence>
<dbReference type="PROSITE" id="PS50011">
    <property type="entry name" value="PROTEIN_KINASE_DOM"/>
    <property type="match status" value="1"/>
</dbReference>
<evidence type="ECO:0000256" key="6">
    <source>
        <dbReference type="ARBA" id="ARBA00022840"/>
    </source>
</evidence>
<dbReference type="SMART" id="SM00220">
    <property type="entry name" value="S_TKc"/>
    <property type="match status" value="1"/>
</dbReference>
<dbReference type="EMBL" id="FWEW01000869">
    <property type="protein sequence ID" value="SLM35983.1"/>
    <property type="molecule type" value="Genomic_DNA"/>
</dbReference>
<dbReference type="AlphaFoldDB" id="A0A1W5CYM0"/>
<reference evidence="13" key="1">
    <citation type="submission" date="2017-03" db="EMBL/GenBank/DDBJ databases">
        <authorList>
            <person name="Sharma R."/>
            <person name="Thines M."/>
        </authorList>
    </citation>
    <scope>NUCLEOTIDE SEQUENCE [LARGE SCALE GENOMIC DNA]</scope>
</reference>
<evidence type="ECO:0000256" key="5">
    <source>
        <dbReference type="ARBA" id="ARBA00022777"/>
    </source>
</evidence>
<dbReference type="Proteomes" id="UP000192927">
    <property type="component" value="Unassembled WGS sequence"/>
</dbReference>
<feature type="region of interest" description="Disordered" evidence="9">
    <location>
        <begin position="993"/>
        <end position="1014"/>
    </location>
</feature>
<dbReference type="PANTHER" id="PTHR24356">
    <property type="entry name" value="SERINE/THREONINE-PROTEIN KINASE"/>
    <property type="match status" value="1"/>
</dbReference>
<dbReference type="Gene3D" id="3.30.200.20">
    <property type="entry name" value="Phosphorylase Kinase, domain 1"/>
    <property type="match status" value="2"/>
</dbReference>
<dbReference type="EC" id="2.7.11.1" evidence="1"/>
<keyword evidence="2" id="KW-0723">Serine/threonine-protein kinase</keyword>
<dbReference type="PROSITE" id="PS51285">
    <property type="entry name" value="AGC_KINASE_CTER"/>
    <property type="match status" value="1"/>
</dbReference>
<dbReference type="Gene3D" id="1.10.510.10">
    <property type="entry name" value="Transferase(Phosphotransferase) domain 1"/>
    <property type="match status" value="1"/>
</dbReference>
<comment type="catalytic activity">
    <reaction evidence="7">
        <text>L-threonyl-[protein] + ATP = O-phospho-L-threonyl-[protein] + ADP + H(+)</text>
        <dbReference type="Rhea" id="RHEA:46608"/>
        <dbReference type="Rhea" id="RHEA-COMP:11060"/>
        <dbReference type="Rhea" id="RHEA-COMP:11605"/>
        <dbReference type="ChEBI" id="CHEBI:15378"/>
        <dbReference type="ChEBI" id="CHEBI:30013"/>
        <dbReference type="ChEBI" id="CHEBI:30616"/>
        <dbReference type="ChEBI" id="CHEBI:61977"/>
        <dbReference type="ChEBI" id="CHEBI:456216"/>
        <dbReference type="EC" id="2.7.11.1"/>
    </reaction>
</comment>
<proteinExistence type="predicted"/>
<evidence type="ECO:0000313" key="13">
    <source>
        <dbReference type="Proteomes" id="UP000192927"/>
    </source>
</evidence>
<feature type="domain" description="AGC-kinase C-terminal" evidence="11">
    <location>
        <begin position="853"/>
        <end position="1003"/>
    </location>
</feature>
<dbReference type="GO" id="GO:0005524">
    <property type="term" value="F:ATP binding"/>
    <property type="evidence" value="ECO:0007669"/>
    <property type="project" value="UniProtKB-KW"/>
</dbReference>
<keyword evidence="6" id="KW-0067">ATP-binding</keyword>
<feature type="region of interest" description="Disordered" evidence="9">
    <location>
        <begin position="173"/>
        <end position="201"/>
    </location>
</feature>
<feature type="compositionally biased region" description="Polar residues" evidence="9">
    <location>
        <begin position="253"/>
        <end position="268"/>
    </location>
</feature>
<comment type="catalytic activity">
    <reaction evidence="8">
        <text>L-seryl-[protein] + ATP = O-phospho-L-seryl-[protein] + ADP + H(+)</text>
        <dbReference type="Rhea" id="RHEA:17989"/>
        <dbReference type="Rhea" id="RHEA-COMP:9863"/>
        <dbReference type="Rhea" id="RHEA-COMP:11604"/>
        <dbReference type="ChEBI" id="CHEBI:15378"/>
        <dbReference type="ChEBI" id="CHEBI:29999"/>
        <dbReference type="ChEBI" id="CHEBI:30616"/>
        <dbReference type="ChEBI" id="CHEBI:83421"/>
        <dbReference type="ChEBI" id="CHEBI:456216"/>
        <dbReference type="EC" id="2.7.11.1"/>
    </reaction>
</comment>
<evidence type="ECO:0000256" key="9">
    <source>
        <dbReference type="SAM" id="MobiDB-lite"/>
    </source>
</evidence>
<keyword evidence="3" id="KW-0808">Transferase</keyword>
<evidence type="ECO:0000259" key="11">
    <source>
        <dbReference type="PROSITE" id="PS51285"/>
    </source>
</evidence>
<dbReference type="InterPro" id="IPR059233">
    <property type="entry name" value="MobB_NdrA/B/Cbk1"/>
</dbReference>
<evidence type="ECO:0000256" key="4">
    <source>
        <dbReference type="ARBA" id="ARBA00022741"/>
    </source>
</evidence>
<feature type="region of interest" description="Disordered" evidence="9">
    <location>
        <begin position="459"/>
        <end position="481"/>
    </location>
</feature>
<dbReference type="CDD" id="cd21742">
    <property type="entry name" value="MobB_NDR_LATS-like"/>
    <property type="match status" value="1"/>
</dbReference>
<keyword evidence="13" id="KW-1185">Reference proteome</keyword>
<evidence type="ECO:0000256" key="1">
    <source>
        <dbReference type="ARBA" id="ARBA00012513"/>
    </source>
</evidence>
<evidence type="ECO:0000256" key="2">
    <source>
        <dbReference type="ARBA" id="ARBA00022527"/>
    </source>
</evidence>
<dbReference type="GO" id="GO:0035556">
    <property type="term" value="P:intracellular signal transduction"/>
    <property type="evidence" value="ECO:0007669"/>
    <property type="project" value="TreeGrafter"/>
</dbReference>
<feature type="compositionally biased region" description="Polar residues" evidence="9">
    <location>
        <begin position="462"/>
        <end position="478"/>
    </location>
</feature>
<feature type="domain" description="Protein kinase" evidence="10">
    <location>
        <begin position="420"/>
        <end position="820"/>
    </location>
</feature>
<name>A0A1W5CYM0_9LECA</name>
<dbReference type="InterPro" id="IPR000719">
    <property type="entry name" value="Prot_kinase_dom"/>
</dbReference>